<evidence type="ECO:0000313" key="4">
    <source>
        <dbReference type="Proteomes" id="UP001596056"/>
    </source>
</evidence>
<dbReference type="InterPro" id="IPR008948">
    <property type="entry name" value="L-Aspartase-like"/>
</dbReference>
<sequence>MLPDAGSPLYAQLLGDTATAAFLSDRAEIRAMIDVEAALAEAQGALGVIPSDAGFALARACRGLSLDPGKLAARTGVDGVPVPALVAALRDALGSPEQAEHLHWGATSQDIVDTALALRLRGLLELWDDRIGALLRALADLADRHADLPMAARTYGQSAVPTSFGAVAAAWGRPLLRHRDRLGAVRGDLLKVSLSGAAGTLSAMGGKGPEVRAALAASLGLADPGCSWHAERDGVAAFAAWMAGLLGSLGKMGEDLLLLAQSDLGEVRIAGAGGSSTMPQKQNPVGPSVLVALARTGIGLAAILQGAALHRQQRDGAAWFTEWLTFPQLCLLTGRALSLSLDLAAHLSPDPAAMAAHLEAQAGTIHAEALSFALAVRMPRPEAQVAIKDLSREALRTGTPLPDLVRQAYPDLPIPATDLGQAPGEARGFARAVRDRAGGQ</sequence>
<accession>A0ABW0S8L6</accession>
<dbReference type="Proteomes" id="UP001596056">
    <property type="component" value="Unassembled WGS sequence"/>
</dbReference>
<comment type="similarity">
    <text evidence="1">Belongs to the class-II fumarase/aspartase family.</text>
</comment>
<keyword evidence="3" id="KW-0456">Lyase</keyword>
<comment type="caution">
    <text evidence="3">The sequence shown here is derived from an EMBL/GenBank/DDBJ whole genome shotgun (WGS) entry which is preliminary data.</text>
</comment>
<keyword evidence="4" id="KW-1185">Reference proteome</keyword>
<protein>
    <submittedName>
        <fullName evidence="3">Lyase family protein</fullName>
    </submittedName>
</protein>
<gene>
    <name evidence="3" type="ORF">ACFPOC_02205</name>
</gene>
<dbReference type="SUPFAM" id="SSF48557">
    <property type="entry name" value="L-aspartase-like"/>
    <property type="match status" value="1"/>
</dbReference>
<dbReference type="RefSeq" id="WP_209836643.1">
    <property type="nucleotide sequence ID" value="NZ_JAGGJP010000001.1"/>
</dbReference>
<dbReference type="Gene3D" id="1.10.40.30">
    <property type="entry name" value="Fumarase/aspartase (C-terminal domain)"/>
    <property type="match status" value="1"/>
</dbReference>
<feature type="domain" description="Fumarate lyase N-terminal" evidence="2">
    <location>
        <begin position="87"/>
        <end position="293"/>
    </location>
</feature>
<dbReference type="PRINTS" id="PR00149">
    <property type="entry name" value="FUMRATELYASE"/>
</dbReference>
<dbReference type="InterPro" id="IPR000362">
    <property type="entry name" value="Fumarate_lyase_fam"/>
</dbReference>
<dbReference type="InterPro" id="IPR022761">
    <property type="entry name" value="Fumarate_lyase_N"/>
</dbReference>
<dbReference type="Pfam" id="PF00206">
    <property type="entry name" value="Lyase_1"/>
    <property type="match status" value="1"/>
</dbReference>
<proteinExistence type="inferred from homology"/>
<evidence type="ECO:0000313" key="3">
    <source>
        <dbReference type="EMBL" id="MFC5565232.1"/>
    </source>
</evidence>
<dbReference type="PROSITE" id="PS00163">
    <property type="entry name" value="FUMARATE_LYASES"/>
    <property type="match status" value="1"/>
</dbReference>
<reference evidence="4" key="1">
    <citation type="journal article" date="2019" name="Int. J. Syst. Evol. Microbiol.">
        <title>The Global Catalogue of Microorganisms (GCM) 10K type strain sequencing project: providing services to taxonomists for standard genome sequencing and annotation.</title>
        <authorList>
            <consortium name="The Broad Institute Genomics Platform"/>
            <consortium name="The Broad Institute Genome Sequencing Center for Infectious Disease"/>
            <person name="Wu L."/>
            <person name="Ma J."/>
        </authorList>
    </citation>
    <scope>NUCLEOTIDE SEQUENCE [LARGE SCALE GENOMIC DNA]</scope>
    <source>
        <strain evidence="4">KACC 11588</strain>
    </source>
</reference>
<evidence type="ECO:0000256" key="1">
    <source>
        <dbReference type="ARBA" id="ARBA00034772"/>
    </source>
</evidence>
<dbReference type="Gene3D" id="1.20.200.10">
    <property type="entry name" value="Fumarase/aspartase (Central domain)"/>
    <property type="match status" value="1"/>
</dbReference>
<name>A0ABW0S8L6_9RHOB</name>
<dbReference type="PANTHER" id="PTHR43172">
    <property type="entry name" value="ADENYLOSUCCINATE LYASE"/>
    <property type="match status" value="1"/>
</dbReference>
<dbReference type="PRINTS" id="PR00145">
    <property type="entry name" value="ARGSUCLYASE"/>
</dbReference>
<dbReference type="GO" id="GO:0016829">
    <property type="term" value="F:lyase activity"/>
    <property type="evidence" value="ECO:0007669"/>
    <property type="project" value="UniProtKB-KW"/>
</dbReference>
<dbReference type="EMBL" id="JBHSNA010000001">
    <property type="protein sequence ID" value="MFC5565232.1"/>
    <property type="molecule type" value="Genomic_DNA"/>
</dbReference>
<dbReference type="PANTHER" id="PTHR43172:SF2">
    <property type="entry name" value="ADENYLOSUCCINATE LYASE C-TERMINAL DOMAIN-CONTAINING PROTEIN"/>
    <property type="match status" value="1"/>
</dbReference>
<dbReference type="InterPro" id="IPR020557">
    <property type="entry name" value="Fumarate_lyase_CS"/>
</dbReference>
<organism evidence="3 4">
    <name type="scientific">Rubellimicrobium aerolatum</name>
    <dbReference type="NCBI Taxonomy" id="490979"/>
    <lineage>
        <taxon>Bacteria</taxon>
        <taxon>Pseudomonadati</taxon>
        <taxon>Pseudomonadota</taxon>
        <taxon>Alphaproteobacteria</taxon>
        <taxon>Rhodobacterales</taxon>
        <taxon>Roseobacteraceae</taxon>
        <taxon>Rubellimicrobium</taxon>
    </lineage>
</organism>
<evidence type="ECO:0000259" key="2">
    <source>
        <dbReference type="Pfam" id="PF00206"/>
    </source>
</evidence>